<dbReference type="Proteomes" id="UP000479114">
    <property type="component" value="Chromosome"/>
</dbReference>
<accession>A0A6C0NYD8</accession>
<dbReference type="PANTHER" id="PTHR35005:SF1">
    <property type="entry name" value="2-AMINO-5-FORMYLAMINO-6-RIBOSYLAMINOPYRIMIDIN-4(3H)-ONE 5'-MONOPHOSPHATE DEFORMYLASE"/>
    <property type="match status" value="1"/>
</dbReference>
<organism evidence="6 7">
    <name type="scientific">Paenibacillus rhizovicinus</name>
    <dbReference type="NCBI Taxonomy" id="2704463"/>
    <lineage>
        <taxon>Bacteria</taxon>
        <taxon>Bacillati</taxon>
        <taxon>Bacillota</taxon>
        <taxon>Bacilli</taxon>
        <taxon>Bacillales</taxon>
        <taxon>Paenibacillaceae</taxon>
        <taxon>Paenibacillus</taxon>
    </lineage>
</organism>
<dbReference type="AlphaFoldDB" id="A0A6C0NYD8"/>
<dbReference type="SUPFAM" id="SSF102215">
    <property type="entry name" value="Creatininase"/>
    <property type="match status" value="1"/>
</dbReference>
<dbReference type="GO" id="GO:0009231">
    <property type="term" value="P:riboflavin biosynthetic process"/>
    <property type="evidence" value="ECO:0007669"/>
    <property type="project" value="TreeGrafter"/>
</dbReference>
<gene>
    <name evidence="6" type="ORF">GZH47_10340</name>
</gene>
<proteinExistence type="inferred from homology"/>
<dbReference type="RefSeq" id="WP_162640027.1">
    <property type="nucleotide sequence ID" value="NZ_CP048286.1"/>
</dbReference>
<dbReference type="Pfam" id="PF02633">
    <property type="entry name" value="Creatininase"/>
    <property type="match status" value="1"/>
</dbReference>
<evidence type="ECO:0000256" key="5">
    <source>
        <dbReference type="ARBA" id="ARBA00024029"/>
    </source>
</evidence>
<dbReference type="InterPro" id="IPR003785">
    <property type="entry name" value="Creatininase/forma_Hydrolase"/>
</dbReference>
<evidence type="ECO:0000313" key="6">
    <source>
        <dbReference type="EMBL" id="QHW31218.1"/>
    </source>
</evidence>
<keyword evidence="4" id="KW-0862">Zinc</keyword>
<comment type="similarity">
    <text evidence="5">Belongs to the creatininase superfamily.</text>
</comment>
<evidence type="ECO:0000256" key="1">
    <source>
        <dbReference type="ARBA" id="ARBA00001947"/>
    </source>
</evidence>
<dbReference type="EMBL" id="CP048286">
    <property type="protein sequence ID" value="QHW31218.1"/>
    <property type="molecule type" value="Genomic_DNA"/>
</dbReference>
<dbReference type="Gene3D" id="3.40.50.10310">
    <property type="entry name" value="Creatininase"/>
    <property type="match status" value="1"/>
</dbReference>
<dbReference type="KEGG" id="prz:GZH47_10340"/>
<keyword evidence="7" id="KW-1185">Reference proteome</keyword>
<protein>
    <submittedName>
        <fullName evidence="6">Creatininase family protein</fullName>
    </submittedName>
</protein>
<dbReference type="PANTHER" id="PTHR35005">
    <property type="entry name" value="3-DEHYDRO-SCYLLO-INOSOSE HYDROLASE"/>
    <property type="match status" value="1"/>
</dbReference>
<sequence length="230" mass="25572">MIIRIATHADIASLRPHLPIGTDTMNAESLIERVAERCECIVMPSLPFAPTMLWAAGPQDGEFDFNPDVLAAYAEELFRGLLAVGFRRIYVVQHHQGREGLPSLTLRRAAAKVTRELTLAWGAEWGRERAELPEPNIFSLIRVAQIDEFAVYESPEAERIPIGHAGKGETQLIWAGYPDSVDLQKFHAMAASEPLPSWLLDTAEATPEEGERWLAFCVEGWVKEITQGGI</sequence>
<evidence type="ECO:0000256" key="4">
    <source>
        <dbReference type="ARBA" id="ARBA00022833"/>
    </source>
</evidence>
<evidence type="ECO:0000256" key="2">
    <source>
        <dbReference type="ARBA" id="ARBA00022723"/>
    </source>
</evidence>
<keyword evidence="3" id="KW-0378">Hydrolase</keyword>
<evidence type="ECO:0000313" key="7">
    <source>
        <dbReference type="Proteomes" id="UP000479114"/>
    </source>
</evidence>
<dbReference type="GO" id="GO:0046872">
    <property type="term" value="F:metal ion binding"/>
    <property type="evidence" value="ECO:0007669"/>
    <property type="project" value="UniProtKB-KW"/>
</dbReference>
<dbReference type="GO" id="GO:0016811">
    <property type="term" value="F:hydrolase activity, acting on carbon-nitrogen (but not peptide) bonds, in linear amides"/>
    <property type="evidence" value="ECO:0007669"/>
    <property type="project" value="TreeGrafter"/>
</dbReference>
<comment type="cofactor">
    <cofactor evidence="1">
        <name>Zn(2+)</name>
        <dbReference type="ChEBI" id="CHEBI:29105"/>
    </cofactor>
</comment>
<keyword evidence="2" id="KW-0479">Metal-binding</keyword>
<name>A0A6C0NYD8_9BACL</name>
<dbReference type="InterPro" id="IPR024087">
    <property type="entry name" value="Creatininase-like_sf"/>
</dbReference>
<reference evidence="6 7" key="1">
    <citation type="submission" date="2020-02" db="EMBL/GenBank/DDBJ databases">
        <title>Paenibacillus sp. nov., isolated from rhizosphere soil of tomato.</title>
        <authorList>
            <person name="Weon H.-Y."/>
            <person name="Lee S.A."/>
        </authorList>
    </citation>
    <scope>NUCLEOTIDE SEQUENCE [LARGE SCALE GENOMIC DNA]</scope>
    <source>
        <strain evidence="6 7">14171R-81</strain>
    </source>
</reference>
<evidence type="ECO:0000256" key="3">
    <source>
        <dbReference type="ARBA" id="ARBA00022801"/>
    </source>
</evidence>